<protein>
    <submittedName>
        <fullName evidence="2">Uncharacterized protein</fullName>
    </submittedName>
</protein>
<evidence type="ECO:0000313" key="2">
    <source>
        <dbReference type="EMBL" id="DAF44480.1"/>
    </source>
</evidence>
<proteinExistence type="predicted"/>
<evidence type="ECO:0000256" key="1">
    <source>
        <dbReference type="SAM" id="Phobius"/>
    </source>
</evidence>
<keyword evidence="1" id="KW-0812">Transmembrane</keyword>
<organism evidence="2">
    <name type="scientific">Podoviridae sp. ct8Lf7</name>
    <dbReference type="NCBI Taxonomy" id="2827723"/>
    <lineage>
        <taxon>Viruses</taxon>
        <taxon>Duplodnaviria</taxon>
        <taxon>Heunggongvirae</taxon>
        <taxon>Uroviricota</taxon>
        <taxon>Caudoviricetes</taxon>
    </lineage>
</organism>
<name>A0A8S5S0P8_9CAUD</name>
<reference evidence="2" key="1">
    <citation type="journal article" date="2021" name="Proc. Natl. Acad. Sci. U.S.A.">
        <title>A Catalog of Tens of Thousands of Viruses from Human Metagenomes Reveals Hidden Associations with Chronic Diseases.</title>
        <authorList>
            <person name="Tisza M.J."/>
            <person name="Buck C.B."/>
        </authorList>
    </citation>
    <scope>NUCLEOTIDE SEQUENCE</scope>
    <source>
        <strain evidence="2">Ct8Lf7</strain>
    </source>
</reference>
<keyword evidence="1" id="KW-1133">Transmembrane helix</keyword>
<sequence length="50" mass="5566">MKLSEYIPTSTFSCSSGHFFRDSSSSSCIFPILVCMVSSFFVLSIKSILF</sequence>
<feature type="transmembrane region" description="Helical" evidence="1">
    <location>
        <begin position="29"/>
        <end position="49"/>
    </location>
</feature>
<dbReference type="EMBL" id="BK032511">
    <property type="protein sequence ID" value="DAF44480.1"/>
    <property type="molecule type" value="Genomic_DNA"/>
</dbReference>
<accession>A0A8S5S0P8</accession>
<keyword evidence="1" id="KW-0472">Membrane</keyword>